<dbReference type="Gene3D" id="3.30.470.160">
    <property type="entry name" value="Inositol polyphosphate kinase"/>
    <property type="match status" value="1"/>
</dbReference>
<dbReference type="PANTHER" id="PTHR12400">
    <property type="entry name" value="INOSITOL POLYPHOSPHATE KINASE"/>
    <property type="match status" value="1"/>
</dbReference>
<feature type="compositionally biased region" description="Low complexity" evidence="5">
    <location>
        <begin position="389"/>
        <end position="405"/>
    </location>
</feature>
<organism evidence="6 7">
    <name type="scientific">Oidiodendron maius (strain Zn)</name>
    <dbReference type="NCBI Taxonomy" id="913774"/>
    <lineage>
        <taxon>Eukaryota</taxon>
        <taxon>Fungi</taxon>
        <taxon>Dikarya</taxon>
        <taxon>Ascomycota</taxon>
        <taxon>Pezizomycotina</taxon>
        <taxon>Leotiomycetes</taxon>
        <taxon>Leotiomycetes incertae sedis</taxon>
        <taxon>Myxotrichaceae</taxon>
        <taxon>Oidiodendron</taxon>
    </lineage>
</organism>
<reference evidence="6 7" key="1">
    <citation type="submission" date="2014-04" db="EMBL/GenBank/DDBJ databases">
        <authorList>
            <consortium name="DOE Joint Genome Institute"/>
            <person name="Kuo A."/>
            <person name="Martino E."/>
            <person name="Perotto S."/>
            <person name="Kohler A."/>
            <person name="Nagy L.G."/>
            <person name="Floudas D."/>
            <person name="Copeland A."/>
            <person name="Barry K.W."/>
            <person name="Cichocki N."/>
            <person name="Veneault-Fourrey C."/>
            <person name="LaButti K."/>
            <person name="Lindquist E.A."/>
            <person name="Lipzen A."/>
            <person name="Lundell T."/>
            <person name="Morin E."/>
            <person name="Murat C."/>
            <person name="Sun H."/>
            <person name="Tunlid A."/>
            <person name="Henrissat B."/>
            <person name="Grigoriev I.V."/>
            <person name="Hibbett D.S."/>
            <person name="Martin F."/>
            <person name="Nordberg H.P."/>
            <person name="Cantor M.N."/>
            <person name="Hua S.X."/>
        </authorList>
    </citation>
    <scope>NUCLEOTIDE SEQUENCE [LARGE SCALE GENOMIC DNA]</scope>
    <source>
        <strain evidence="6 7">Zn</strain>
    </source>
</reference>
<dbReference type="PANTHER" id="PTHR12400:SF21">
    <property type="entry name" value="KINASE"/>
    <property type="match status" value="1"/>
</dbReference>
<dbReference type="InterPro" id="IPR038286">
    <property type="entry name" value="IPK_sf"/>
</dbReference>
<evidence type="ECO:0000256" key="4">
    <source>
        <dbReference type="RuleBase" id="RU363090"/>
    </source>
</evidence>
<feature type="compositionally biased region" description="Basic and acidic residues" evidence="5">
    <location>
        <begin position="518"/>
        <end position="532"/>
    </location>
</feature>
<dbReference type="SUPFAM" id="SSF56104">
    <property type="entry name" value="SAICAR synthase-like"/>
    <property type="match status" value="1"/>
</dbReference>
<evidence type="ECO:0000313" key="7">
    <source>
        <dbReference type="Proteomes" id="UP000054321"/>
    </source>
</evidence>
<dbReference type="GO" id="GO:0032958">
    <property type="term" value="P:inositol phosphate biosynthetic process"/>
    <property type="evidence" value="ECO:0007669"/>
    <property type="project" value="InterPro"/>
</dbReference>
<evidence type="ECO:0000256" key="1">
    <source>
        <dbReference type="ARBA" id="ARBA00007374"/>
    </source>
</evidence>
<dbReference type="FunCoup" id="A0A0C3GZD6">
    <property type="interactions" value="195"/>
</dbReference>
<dbReference type="GO" id="GO:0000824">
    <property type="term" value="F:inositol-1,4,5,6-tetrakisphosphate 3-kinase activity"/>
    <property type="evidence" value="ECO:0007669"/>
    <property type="project" value="TreeGrafter"/>
</dbReference>
<feature type="region of interest" description="Disordered" evidence="5">
    <location>
        <begin position="128"/>
        <end position="363"/>
    </location>
</feature>
<dbReference type="InParanoid" id="A0A0C3GZD6"/>
<evidence type="ECO:0000313" key="6">
    <source>
        <dbReference type="EMBL" id="KIN01356.1"/>
    </source>
</evidence>
<dbReference type="InterPro" id="IPR005522">
    <property type="entry name" value="IPK"/>
</dbReference>
<dbReference type="EMBL" id="KN832876">
    <property type="protein sequence ID" value="KIN01356.1"/>
    <property type="molecule type" value="Genomic_DNA"/>
</dbReference>
<dbReference type="GO" id="GO:0005737">
    <property type="term" value="C:cytoplasm"/>
    <property type="evidence" value="ECO:0007669"/>
    <property type="project" value="TreeGrafter"/>
</dbReference>
<feature type="region of interest" description="Disordered" evidence="5">
    <location>
        <begin position="389"/>
        <end position="421"/>
    </location>
</feature>
<feature type="compositionally biased region" description="Basic and acidic residues" evidence="5">
    <location>
        <begin position="614"/>
        <end position="628"/>
    </location>
</feature>
<feature type="compositionally biased region" description="Polar residues" evidence="5">
    <location>
        <begin position="693"/>
        <end position="709"/>
    </location>
</feature>
<feature type="compositionally biased region" description="Polar residues" evidence="5">
    <location>
        <begin position="629"/>
        <end position="640"/>
    </location>
</feature>
<feature type="region of interest" description="Disordered" evidence="5">
    <location>
        <begin position="514"/>
        <end position="537"/>
    </location>
</feature>
<dbReference type="HOGENOM" id="CLU_001850_1_0_1"/>
<reference evidence="7" key="2">
    <citation type="submission" date="2015-01" db="EMBL/GenBank/DDBJ databases">
        <title>Evolutionary Origins and Diversification of the Mycorrhizal Mutualists.</title>
        <authorList>
            <consortium name="DOE Joint Genome Institute"/>
            <consortium name="Mycorrhizal Genomics Consortium"/>
            <person name="Kohler A."/>
            <person name="Kuo A."/>
            <person name="Nagy L.G."/>
            <person name="Floudas D."/>
            <person name="Copeland A."/>
            <person name="Barry K.W."/>
            <person name="Cichocki N."/>
            <person name="Veneault-Fourrey C."/>
            <person name="LaButti K."/>
            <person name="Lindquist E.A."/>
            <person name="Lipzen A."/>
            <person name="Lundell T."/>
            <person name="Morin E."/>
            <person name="Murat C."/>
            <person name="Riley R."/>
            <person name="Ohm R."/>
            <person name="Sun H."/>
            <person name="Tunlid A."/>
            <person name="Henrissat B."/>
            <person name="Grigoriev I.V."/>
            <person name="Hibbett D.S."/>
            <person name="Martin F."/>
        </authorList>
    </citation>
    <scope>NUCLEOTIDE SEQUENCE [LARGE SCALE GENOMIC DNA]</scope>
    <source>
        <strain evidence="7">Zn</strain>
    </source>
</reference>
<feature type="compositionally biased region" description="Basic and acidic residues" evidence="5">
    <location>
        <begin position="745"/>
        <end position="760"/>
    </location>
</feature>
<feature type="compositionally biased region" description="Basic and acidic residues" evidence="5">
    <location>
        <begin position="278"/>
        <end position="298"/>
    </location>
</feature>
<comment type="similarity">
    <text evidence="1 4">Belongs to the inositol phosphokinase (IPK) family.</text>
</comment>
<dbReference type="Proteomes" id="UP000054321">
    <property type="component" value="Unassembled WGS sequence"/>
</dbReference>
<feature type="compositionally biased region" description="Polar residues" evidence="5">
    <location>
        <begin position="828"/>
        <end position="843"/>
    </location>
</feature>
<feature type="region of interest" description="Disordered" evidence="5">
    <location>
        <begin position="1"/>
        <end position="90"/>
    </location>
</feature>
<evidence type="ECO:0000256" key="2">
    <source>
        <dbReference type="ARBA" id="ARBA00022679"/>
    </source>
</evidence>
<dbReference type="EC" id="2.7.-.-" evidence="4"/>
<dbReference type="GO" id="GO:0046854">
    <property type="term" value="P:phosphatidylinositol phosphate biosynthetic process"/>
    <property type="evidence" value="ECO:0007669"/>
    <property type="project" value="TreeGrafter"/>
</dbReference>
<evidence type="ECO:0000256" key="5">
    <source>
        <dbReference type="SAM" id="MobiDB-lite"/>
    </source>
</evidence>
<feature type="region of interest" description="Disordered" evidence="5">
    <location>
        <begin position="824"/>
        <end position="873"/>
    </location>
</feature>
<gene>
    <name evidence="6" type="ORF">OIDMADRAFT_163795</name>
</gene>
<feature type="compositionally biased region" description="Basic and acidic residues" evidence="5">
    <location>
        <begin position="151"/>
        <end position="170"/>
    </location>
</feature>
<dbReference type="STRING" id="913774.A0A0C3GZD6"/>
<dbReference type="Pfam" id="PF03770">
    <property type="entry name" value="IPK"/>
    <property type="match status" value="1"/>
</dbReference>
<feature type="region of interest" description="Disordered" evidence="5">
    <location>
        <begin position="693"/>
        <end position="792"/>
    </location>
</feature>
<accession>A0A0C3GZD6</accession>
<feature type="region of interest" description="Disordered" evidence="5">
    <location>
        <begin position="604"/>
        <end position="640"/>
    </location>
</feature>
<dbReference type="AlphaFoldDB" id="A0A0C3GZD6"/>
<name>A0A0C3GZD6_OIDMZ</name>
<proteinExistence type="inferred from homology"/>
<dbReference type="OrthoDB" id="2573163at2759"/>
<protein>
    <recommendedName>
        <fullName evidence="4">Kinase</fullName>
        <ecNumber evidence="4">2.7.-.-</ecNumber>
    </recommendedName>
</protein>
<dbReference type="GO" id="GO:0005634">
    <property type="term" value="C:nucleus"/>
    <property type="evidence" value="ECO:0007669"/>
    <property type="project" value="TreeGrafter"/>
</dbReference>
<keyword evidence="7" id="KW-1185">Reference proteome</keyword>
<dbReference type="GO" id="GO:0008440">
    <property type="term" value="F:inositol-1,4,5-trisphosphate 3-kinase activity"/>
    <property type="evidence" value="ECO:0007669"/>
    <property type="project" value="TreeGrafter"/>
</dbReference>
<feature type="compositionally biased region" description="Basic and acidic residues" evidence="5">
    <location>
        <begin position="226"/>
        <end position="243"/>
    </location>
</feature>
<keyword evidence="2 4" id="KW-0808">Transferase</keyword>
<feature type="compositionally biased region" description="Basic and acidic residues" evidence="5">
    <location>
        <begin position="11"/>
        <end position="26"/>
    </location>
</feature>
<sequence length="1140" mass="126274">MAPSASQFFPYDRHEAAAQARPDRLNGHHRGRGTSLERTEKERRVQVSPSGASLRNAGDTALASPPAQRRTPTPADVIAKSPPTEGVRATYRAWRYPLPNAAAEKAWSINERGGDDQGGRVEKLITDAMAGVEPNNRSRKASHSLGFFKEGLPEDRTKKREARGRGRSKEGSSPAKALRGADVGKKLQESFTRDSVHRIHDGRPGSQSMPRQLDVDLKSAEGLNIEDGHVDLATDVEGPKEQVRSLPPQLLDEIRKHHNLTPGATKGTSFSRSLPVAESERPRDGSDGSEIKSVKASEKDEDSSGEGAELSPAKSADEEDESGEEQISSALFLPHQSARDSSDGDDNVFESVPDHRAEDRRSMDVSNIQRWLEQYEVPPRDLPQKDLASRAVSVASPVRVKPPSSYAERESVPSEPGDASNRVFTPFGGNNRHVSDELPDSKQPLEAIELIPYRHQVGGHTSLWRFSKRAVCKQLSNRENEFYEKVERYHPQLLKFLPRYIGVLNVTLEKQVRRKGIKKDGPDSSVERHDVANGDMAEQPKDAAANNTMDSVPEQLRIISQSMQHPSLAPIPTVTFADNRHIIPKSFLQPHPLMVDLGRRSKSNGVAAMATEKSLQRKESLSADERSSSRPGLSSKHANSWGATTINNKLRYQVFGEAFLQQPIPIHRHKKPASQNRSLPALRSSHALRTANSYSNLKTSPNGLSTSPNPADESMHRKAMRVAAERNCMTPSSRTRPSVPILSDGGHRIEDGRVVIDRKTGTSAPEPEIASSPKGKRQRRYSSGGLRRKPLEVADDRGSLKYFEEADDAGYKGDVEEDVFPMDLEGATPSSKATAKENSSGNGQALKPEAPEPVNAESVETPISPRKQRIPTHLIVPRPLNPKEAQTQKESRVEYFLLLEDLTAGMKRPCIMDLKMGTRQYGVYANEKKQASQRRKGASTTSHELGVRVCGLQVWDVKTQSYIYLDKYFGRSLTVGREFQDALTRFLHDGVDDSSVLRHIPTILRKLNELEVLIRGLVGYRFYAASLLMVYDGEVPGDDESDSAATERDTSKKHEIDFKMADFANSVAKEGFRPDGLPCPPQHPESPDNGFLRGLRSLKKYFFAIQHELLCKEMGKASKNENGENGNGYLSYDDDSYISF</sequence>
<feature type="compositionally biased region" description="Basic and acidic residues" evidence="5">
    <location>
        <begin position="352"/>
        <end position="363"/>
    </location>
</feature>
<feature type="compositionally biased region" description="Basic and acidic residues" evidence="5">
    <location>
        <begin position="35"/>
        <end position="45"/>
    </location>
</feature>
<evidence type="ECO:0000256" key="3">
    <source>
        <dbReference type="ARBA" id="ARBA00022777"/>
    </source>
</evidence>
<feature type="compositionally biased region" description="Basic and acidic residues" evidence="5">
    <location>
        <begin position="182"/>
        <end position="203"/>
    </location>
</feature>
<keyword evidence="3 4" id="KW-0418">Kinase</keyword>